<accession>A0ABU1BSM1</accession>
<protein>
    <submittedName>
        <fullName evidence="2">Uncharacterized protein</fullName>
    </submittedName>
</protein>
<comment type="caution">
    <text evidence="2">The sequence shown here is derived from an EMBL/GenBank/DDBJ whole genome shotgun (WGS) entry which is preliminary data.</text>
</comment>
<feature type="compositionally biased region" description="Acidic residues" evidence="1">
    <location>
        <begin position="74"/>
        <end position="89"/>
    </location>
</feature>
<dbReference type="Proteomes" id="UP001225596">
    <property type="component" value="Unassembled WGS sequence"/>
</dbReference>
<keyword evidence="3" id="KW-1185">Reference proteome</keyword>
<reference evidence="2 3" key="1">
    <citation type="submission" date="2023-08" db="EMBL/GenBank/DDBJ databases">
        <title>Oxalobacteraceae gen .nov., isolated from river sludge outside the plant.</title>
        <authorList>
            <person name="Zhao S.Y."/>
        </authorList>
    </citation>
    <scope>NUCLEOTIDE SEQUENCE [LARGE SCALE GENOMIC DNA]</scope>
    <source>
        <strain evidence="2 3">R-40</strain>
    </source>
</reference>
<dbReference type="EMBL" id="JAUYVH010000015">
    <property type="protein sequence ID" value="MDQ9172018.1"/>
    <property type="molecule type" value="Genomic_DNA"/>
</dbReference>
<gene>
    <name evidence="2" type="ORF">Q8A64_16505</name>
</gene>
<feature type="region of interest" description="Disordered" evidence="1">
    <location>
        <begin position="69"/>
        <end position="89"/>
    </location>
</feature>
<name>A0ABU1BSM1_9BURK</name>
<proteinExistence type="predicted"/>
<evidence type="ECO:0000313" key="3">
    <source>
        <dbReference type="Proteomes" id="UP001225596"/>
    </source>
</evidence>
<dbReference type="RefSeq" id="WP_338438013.1">
    <property type="nucleotide sequence ID" value="NZ_JAUYVH010000015.1"/>
</dbReference>
<sequence>MPGLHPNSSLAPQDISCVAEASNATTVNNYLSLGWVIMGTSSSQYSEHGYSFKYHLAWPKNLGEVKHPAKTGLLEDDGESDENPEQDLF</sequence>
<organism evidence="2 3">
    <name type="scientific">Keguizhuia sedimenti</name>
    <dbReference type="NCBI Taxonomy" id="3064264"/>
    <lineage>
        <taxon>Bacteria</taxon>
        <taxon>Pseudomonadati</taxon>
        <taxon>Pseudomonadota</taxon>
        <taxon>Betaproteobacteria</taxon>
        <taxon>Burkholderiales</taxon>
        <taxon>Oxalobacteraceae</taxon>
        <taxon>Keguizhuia</taxon>
    </lineage>
</organism>
<evidence type="ECO:0000313" key="2">
    <source>
        <dbReference type="EMBL" id="MDQ9172018.1"/>
    </source>
</evidence>
<evidence type="ECO:0000256" key="1">
    <source>
        <dbReference type="SAM" id="MobiDB-lite"/>
    </source>
</evidence>